<dbReference type="PIRSF" id="PIRSF018472">
    <property type="entry name" value="MreD_proteobac"/>
    <property type="match status" value="1"/>
</dbReference>
<dbReference type="InterPro" id="IPR026034">
    <property type="entry name" value="MreD_proteobac"/>
</dbReference>
<keyword evidence="5 8" id="KW-0133">Cell shape</keyword>
<comment type="function">
    <text evidence="8">Involved in formation of the rod shape of the cell. May also contribute to regulation of formation of penicillin-binding proteins.</text>
</comment>
<dbReference type="PANTHER" id="PTHR37484">
    <property type="entry name" value="ROD SHAPE-DETERMINING PROTEIN MRED"/>
    <property type="match status" value="1"/>
</dbReference>
<comment type="similarity">
    <text evidence="2 8">Belongs to the MreD family.</text>
</comment>
<evidence type="ECO:0000256" key="9">
    <source>
        <dbReference type="SAM" id="Phobius"/>
    </source>
</evidence>
<evidence type="ECO:0000256" key="2">
    <source>
        <dbReference type="ARBA" id="ARBA00007776"/>
    </source>
</evidence>
<evidence type="ECO:0000256" key="5">
    <source>
        <dbReference type="ARBA" id="ARBA00022960"/>
    </source>
</evidence>
<dbReference type="EMBL" id="BSOR01000038">
    <property type="protein sequence ID" value="GLR64737.1"/>
    <property type="molecule type" value="Genomic_DNA"/>
</dbReference>
<evidence type="ECO:0000313" key="11">
    <source>
        <dbReference type="Proteomes" id="UP001156682"/>
    </source>
</evidence>
<keyword evidence="4 9" id="KW-0812">Transmembrane</keyword>
<keyword evidence="6 9" id="KW-1133">Transmembrane helix</keyword>
<comment type="caution">
    <text evidence="10">The sequence shown here is derived from an EMBL/GenBank/DDBJ whole genome shotgun (WGS) entry which is preliminary data.</text>
</comment>
<proteinExistence type="inferred from homology"/>
<dbReference type="Pfam" id="PF04093">
    <property type="entry name" value="MreD"/>
    <property type="match status" value="1"/>
</dbReference>
<dbReference type="InterPro" id="IPR007227">
    <property type="entry name" value="Cell_shape_determining_MreD"/>
</dbReference>
<evidence type="ECO:0000256" key="8">
    <source>
        <dbReference type="PIRNR" id="PIRNR018472"/>
    </source>
</evidence>
<name>A0ABQ6A0F5_9GAMM</name>
<reference evidence="11" key="1">
    <citation type="journal article" date="2019" name="Int. J. Syst. Evol. Microbiol.">
        <title>The Global Catalogue of Microorganisms (GCM) 10K type strain sequencing project: providing services to taxonomists for standard genome sequencing and annotation.</title>
        <authorList>
            <consortium name="The Broad Institute Genomics Platform"/>
            <consortium name="The Broad Institute Genome Sequencing Center for Infectious Disease"/>
            <person name="Wu L."/>
            <person name="Ma J."/>
        </authorList>
    </citation>
    <scope>NUCLEOTIDE SEQUENCE [LARGE SCALE GENOMIC DNA]</scope>
    <source>
        <strain evidence="11">NBRC 100033</strain>
    </source>
</reference>
<keyword evidence="8" id="KW-0997">Cell inner membrane</keyword>
<feature type="transmembrane region" description="Helical" evidence="9">
    <location>
        <begin position="73"/>
        <end position="92"/>
    </location>
</feature>
<evidence type="ECO:0000313" key="10">
    <source>
        <dbReference type="EMBL" id="GLR64737.1"/>
    </source>
</evidence>
<dbReference type="NCBIfam" id="TIGR03426">
    <property type="entry name" value="shape_MreD"/>
    <property type="match status" value="1"/>
</dbReference>
<evidence type="ECO:0000256" key="4">
    <source>
        <dbReference type="ARBA" id="ARBA00022692"/>
    </source>
</evidence>
<keyword evidence="3 8" id="KW-1003">Cell membrane</keyword>
<feature type="transmembrane region" description="Helical" evidence="9">
    <location>
        <begin position="131"/>
        <end position="152"/>
    </location>
</feature>
<comment type="subcellular location">
    <subcellularLocation>
        <location evidence="8">Cell inner membrane</location>
    </subcellularLocation>
    <subcellularLocation>
        <location evidence="1">Cell membrane</location>
        <topology evidence="1">Multi-pass membrane protein</topology>
    </subcellularLocation>
</comment>
<keyword evidence="7 8" id="KW-0472">Membrane</keyword>
<organism evidence="10 11">
    <name type="scientific">Marinospirillum insulare</name>
    <dbReference type="NCBI Taxonomy" id="217169"/>
    <lineage>
        <taxon>Bacteria</taxon>
        <taxon>Pseudomonadati</taxon>
        <taxon>Pseudomonadota</taxon>
        <taxon>Gammaproteobacteria</taxon>
        <taxon>Oceanospirillales</taxon>
        <taxon>Oceanospirillaceae</taxon>
        <taxon>Marinospirillum</taxon>
    </lineage>
</organism>
<evidence type="ECO:0000256" key="3">
    <source>
        <dbReference type="ARBA" id="ARBA00022475"/>
    </source>
</evidence>
<sequence>MANKKTQGFWIIQLTFLVALYLQALPMPTFFLYLRPEWIGLVLIYWSLNTPQKVGFAHGFVWGLLLDLIEGTLLGHNAITMSLLGFLCNNFYQRIRMYSLMKQSALVFFLIGISQLVFQWLQSIFGSISSVGFLLLPAVISGILWHWIYVLLQSIKRRFAIN</sequence>
<evidence type="ECO:0000256" key="1">
    <source>
        <dbReference type="ARBA" id="ARBA00004651"/>
    </source>
</evidence>
<dbReference type="PANTHER" id="PTHR37484:SF1">
    <property type="entry name" value="ROD SHAPE-DETERMINING PROTEIN MRED"/>
    <property type="match status" value="1"/>
</dbReference>
<accession>A0ABQ6A0F5</accession>
<evidence type="ECO:0000256" key="7">
    <source>
        <dbReference type="ARBA" id="ARBA00023136"/>
    </source>
</evidence>
<dbReference type="RefSeq" id="WP_027851823.1">
    <property type="nucleotide sequence ID" value="NZ_BSOR01000038.1"/>
</dbReference>
<feature type="transmembrane region" description="Helical" evidence="9">
    <location>
        <begin position="104"/>
        <end position="125"/>
    </location>
</feature>
<keyword evidence="11" id="KW-1185">Reference proteome</keyword>
<protein>
    <recommendedName>
        <fullName evidence="8">Rod shape-determining protein MreD</fullName>
    </recommendedName>
</protein>
<evidence type="ECO:0000256" key="6">
    <source>
        <dbReference type="ARBA" id="ARBA00022989"/>
    </source>
</evidence>
<gene>
    <name evidence="10" type="primary">mreD</name>
    <name evidence="10" type="ORF">GCM10007878_21750</name>
</gene>
<dbReference type="Proteomes" id="UP001156682">
    <property type="component" value="Unassembled WGS sequence"/>
</dbReference>